<accession>A0A543DXB1</accession>
<evidence type="ECO:0000256" key="4">
    <source>
        <dbReference type="ARBA" id="ARBA00022679"/>
    </source>
</evidence>
<dbReference type="Proteomes" id="UP000315677">
    <property type="component" value="Unassembled WGS sequence"/>
</dbReference>
<organism evidence="12 13">
    <name type="scientific">Pseudonocardia kunmingensis</name>
    <dbReference type="NCBI Taxonomy" id="630975"/>
    <lineage>
        <taxon>Bacteria</taxon>
        <taxon>Bacillati</taxon>
        <taxon>Actinomycetota</taxon>
        <taxon>Actinomycetes</taxon>
        <taxon>Pseudonocardiales</taxon>
        <taxon>Pseudonocardiaceae</taxon>
        <taxon>Pseudonocardia</taxon>
    </lineage>
</organism>
<evidence type="ECO:0000256" key="8">
    <source>
        <dbReference type="ARBA" id="ARBA00023012"/>
    </source>
</evidence>
<feature type="transmembrane region" description="Helical" evidence="9">
    <location>
        <begin position="125"/>
        <end position="158"/>
    </location>
</feature>
<dbReference type="CDD" id="cd16917">
    <property type="entry name" value="HATPase_UhpB-NarQ-NarX-like"/>
    <property type="match status" value="1"/>
</dbReference>
<keyword evidence="8" id="KW-0902">Two-component regulatory system</keyword>
<evidence type="ECO:0000256" key="2">
    <source>
        <dbReference type="ARBA" id="ARBA00012438"/>
    </source>
</evidence>
<evidence type="ECO:0000256" key="7">
    <source>
        <dbReference type="ARBA" id="ARBA00022840"/>
    </source>
</evidence>
<dbReference type="SUPFAM" id="SSF55874">
    <property type="entry name" value="ATPase domain of HSP90 chaperone/DNA topoisomerase II/histidine kinase"/>
    <property type="match status" value="1"/>
</dbReference>
<dbReference type="Gene3D" id="1.20.5.1930">
    <property type="match status" value="1"/>
</dbReference>
<feature type="transmembrane region" description="Helical" evidence="9">
    <location>
        <begin position="164"/>
        <end position="186"/>
    </location>
</feature>
<dbReference type="InterPro" id="IPR036890">
    <property type="entry name" value="HATPase_C_sf"/>
</dbReference>
<comment type="catalytic activity">
    <reaction evidence="1">
        <text>ATP + protein L-histidine = ADP + protein N-phospho-L-histidine.</text>
        <dbReference type="EC" id="2.7.13.3"/>
    </reaction>
</comment>
<dbReference type="PANTHER" id="PTHR24421">
    <property type="entry name" value="NITRATE/NITRITE SENSOR PROTEIN NARX-RELATED"/>
    <property type="match status" value="1"/>
</dbReference>
<dbReference type="InterPro" id="IPR003594">
    <property type="entry name" value="HATPase_dom"/>
</dbReference>
<dbReference type="GO" id="GO:0005524">
    <property type="term" value="F:ATP binding"/>
    <property type="evidence" value="ECO:0007669"/>
    <property type="project" value="UniProtKB-KW"/>
</dbReference>
<keyword evidence="9" id="KW-1133">Transmembrane helix</keyword>
<dbReference type="GO" id="GO:0000155">
    <property type="term" value="F:phosphorelay sensor kinase activity"/>
    <property type="evidence" value="ECO:0007669"/>
    <property type="project" value="InterPro"/>
</dbReference>
<dbReference type="InterPro" id="IPR011712">
    <property type="entry name" value="Sig_transdc_His_kin_sub3_dim/P"/>
</dbReference>
<evidence type="ECO:0000259" key="10">
    <source>
        <dbReference type="Pfam" id="PF02518"/>
    </source>
</evidence>
<dbReference type="Pfam" id="PF02518">
    <property type="entry name" value="HATPase_c"/>
    <property type="match status" value="1"/>
</dbReference>
<dbReference type="EC" id="2.7.13.3" evidence="2"/>
<evidence type="ECO:0000259" key="11">
    <source>
        <dbReference type="Pfam" id="PF07730"/>
    </source>
</evidence>
<dbReference type="RefSeq" id="WP_142048040.1">
    <property type="nucleotide sequence ID" value="NZ_VFPA01000001.1"/>
</dbReference>
<dbReference type="AlphaFoldDB" id="A0A543DXB1"/>
<keyword evidence="9" id="KW-0812">Transmembrane</keyword>
<dbReference type="PANTHER" id="PTHR24421:SF10">
    <property type="entry name" value="NITRATE_NITRITE SENSOR PROTEIN NARQ"/>
    <property type="match status" value="1"/>
</dbReference>
<keyword evidence="3" id="KW-0597">Phosphoprotein</keyword>
<gene>
    <name evidence="12" type="ORF">FB558_0717</name>
</gene>
<dbReference type="Pfam" id="PF07730">
    <property type="entry name" value="HisKA_3"/>
    <property type="match status" value="1"/>
</dbReference>
<evidence type="ECO:0000313" key="12">
    <source>
        <dbReference type="EMBL" id="TQM13961.1"/>
    </source>
</evidence>
<keyword evidence="4" id="KW-0808">Transferase</keyword>
<evidence type="ECO:0000256" key="6">
    <source>
        <dbReference type="ARBA" id="ARBA00022777"/>
    </source>
</evidence>
<proteinExistence type="predicted"/>
<feature type="domain" description="Signal transduction histidine kinase subgroup 3 dimerisation and phosphoacceptor" evidence="11">
    <location>
        <begin position="215"/>
        <end position="280"/>
    </location>
</feature>
<evidence type="ECO:0000256" key="3">
    <source>
        <dbReference type="ARBA" id="ARBA00022553"/>
    </source>
</evidence>
<keyword evidence="6 12" id="KW-0418">Kinase</keyword>
<keyword evidence="13" id="KW-1185">Reference proteome</keyword>
<evidence type="ECO:0000313" key="13">
    <source>
        <dbReference type="Proteomes" id="UP000315677"/>
    </source>
</evidence>
<sequence length="417" mass="41634">MPAVPTRSAAGASRAVPVLAGARRAARHLLAGADEPVGVVDGLGRGVRIGLQVAVVAAIGVDLVQLVGDGHNDQLVALLLALAHAGAVGLALRQPLMGWRLSFLTTVLTPLLVTTSTVPGPTSTLVLHLATLFLLAVAVPAPVAALAAVAALVAGAAWTLVGGAAPALIAGVTGVLVLVAGLGTALRALRGTTGRLAEAQRGTAEEQARRAVLEERTRIAREMHDVIAHHLSAIAVRAESATQRVPGTGPGAVAEFATIAGAARDALTDMRRLLGVLRADDPDRPSAPVPDLDGIAGLVEGLRGSGVPVELDVTGTARPVPDDVGLTAYRVVQEALSNAARHATGAPVAVHVRWLPAAVRVQVESGMPAAVGGGASPGVGTGLVGMRERVAAVGGFLVAGAGPGGYTVDATLPTEPA</sequence>
<name>A0A543DXB1_9PSEU</name>
<reference evidence="12 13" key="1">
    <citation type="submission" date="2019-06" db="EMBL/GenBank/DDBJ databases">
        <title>Sequencing the genomes of 1000 actinobacteria strains.</title>
        <authorList>
            <person name="Klenk H.-P."/>
        </authorList>
    </citation>
    <scope>NUCLEOTIDE SEQUENCE [LARGE SCALE GENOMIC DNA]</scope>
    <source>
        <strain evidence="12 13">DSM 45301</strain>
    </source>
</reference>
<keyword evidence="7" id="KW-0067">ATP-binding</keyword>
<dbReference type="OrthoDB" id="227596at2"/>
<feature type="transmembrane region" description="Helical" evidence="9">
    <location>
        <begin position="75"/>
        <end position="92"/>
    </location>
</feature>
<keyword evidence="9" id="KW-0472">Membrane</keyword>
<comment type="caution">
    <text evidence="12">The sequence shown here is derived from an EMBL/GenBank/DDBJ whole genome shotgun (WGS) entry which is preliminary data.</text>
</comment>
<evidence type="ECO:0000256" key="5">
    <source>
        <dbReference type="ARBA" id="ARBA00022741"/>
    </source>
</evidence>
<dbReference type="EMBL" id="VFPA01000001">
    <property type="protein sequence ID" value="TQM13961.1"/>
    <property type="molecule type" value="Genomic_DNA"/>
</dbReference>
<feature type="domain" description="Histidine kinase/HSP90-like ATPase" evidence="10">
    <location>
        <begin position="327"/>
        <end position="415"/>
    </location>
</feature>
<protein>
    <recommendedName>
        <fullName evidence="2">histidine kinase</fullName>
        <ecNumber evidence="2">2.7.13.3</ecNumber>
    </recommendedName>
</protein>
<dbReference type="GO" id="GO:0046983">
    <property type="term" value="F:protein dimerization activity"/>
    <property type="evidence" value="ECO:0007669"/>
    <property type="project" value="InterPro"/>
</dbReference>
<evidence type="ECO:0000256" key="9">
    <source>
        <dbReference type="SAM" id="Phobius"/>
    </source>
</evidence>
<dbReference type="Gene3D" id="3.30.565.10">
    <property type="entry name" value="Histidine kinase-like ATPase, C-terminal domain"/>
    <property type="match status" value="1"/>
</dbReference>
<dbReference type="InterPro" id="IPR050482">
    <property type="entry name" value="Sensor_HK_TwoCompSys"/>
</dbReference>
<feature type="transmembrane region" description="Helical" evidence="9">
    <location>
        <begin position="98"/>
        <end position="118"/>
    </location>
</feature>
<keyword evidence="5" id="KW-0547">Nucleotide-binding</keyword>
<evidence type="ECO:0000256" key="1">
    <source>
        <dbReference type="ARBA" id="ARBA00000085"/>
    </source>
</evidence>
<dbReference type="GO" id="GO:0016020">
    <property type="term" value="C:membrane"/>
    <property type="evidence" value="ECO:0007669"/>
    <property type="project" value="InterPro"/>
</dbReference>